<dbReference type="RefSeq" id="WP_071947977.1">
    <property type="nucleotide sequence ID" value="NZ_BAAAVX010000004.1"/>
</dbReference>
<accession>A0ABX8VWR1</accession>
<sequence length="69" mass="7970">MDVYSKKPSPEEPGDIKELRTMSSIAQFRKDMKRAMTRRRLYARISALPPSTVREELVAIAQRYEAELG</sequence>
<keyword evidence="2" id="KW-1185">Reference proteome</keyword>
<gene>
    <name evidence="1" type="ORF">K0O64_02135</name>
</gene>
<organism evidence="1 2">
    <name type="scientific">Mycolicibacterium pallens</name>
    <dbReference type="NCBI Taxonomy" id="370524"/>
    <lineage>
        <taxon>Bacteria</taxon>
        <taxon>Bacillati</taxon>
        <taxon>Actinomycetota</taxon>
        <taxon>Actinomycetes</taxon>
        <taxon>Mycobacteriales</taxon>
        <taxon>Mycobacteriaceae</taxon>
        <taxon>Mycolicibacterium</taxon>
    </lineage>
</organism>
<reference evidence="1 2" key="1">
    <citation type="submission" date="2021-07" db="EMBL/GenBank/DDBJ databases">
        <title>Whole genome sequencing of non-tuberculosis mycobacteria type-strains.</title>
        <authorList>
            <person name="Igarashi Y."/>
            <person name="Osugi A."/>
            <person name="Mitarai S."/>
        </authorList>
    </citation>
    <scope>NUCLEOTIDE SEQUENCE [LARGE SCALE GENOMIC DNA]</scope>
    <source>
        <strain evidence="1 2">JCM 16370</strain>
    </source>
</reference>
<dbReference type="Proteomes" id="UP000825367">
    <property type="component" value="Chromosome"/>
</dbReference>
<name>A0ABX8VWR1_9MYCO</name>
<proteinExistence type="predicted"/>
<protein>
    <submittedName>
        <fullName evidence="1">Uncharacterized protein</fullName>
    </submittedName>
</protein>
<dbReference type="EMBL" id="CP080333">
    <property type="protein sequence ID" value="QYL20211.1"/>
    <property type="molecule type" value="Genomic_DNA"/>
</dbReference>
<evidence type="ECO:0000313" key="2">
    <source>
        <dbReference type="Proteomes" id="UP000825367"/>
    </source>
</evidence>
<evidence type="ECO:0000313" key="1">
    <source>
        <dbReference type="EMBL" id="QYL20211.1"/>
    </source>
</evidence>